<dbReference type="EMBL" id="MLJW01000001">
    <property type="protein sequence ID" value="OIR19862.1"/>
    <property type="molecule type" value="Genomic_DNA"/>
</dbReference>
<gene>
    <name evidence="1" type="ORF">GALL_07460</name>
</gene>
<name>A0A1J5U6E7_9ZZZZ</name>
<dbReference type="AlphaFoldDB" id="A0A1J5U6E7"/>
<accession>A0A1J5U6E7</accession>
<comment type="caution">
    <text evidence="1">The sequence shown here is derived from an EMBL/GenBank/DDBJ whole genome shotgun (WGS) entry which is preliminary data.</text>
</comment>
<evidence type="ECO:0000313" key="1">
    <source>
        <dbReference type="EMBL" id="OIR19862.1"/>
    </source>
</evidence>
<sequence>MMSTWFTCNLGDAMLAGDALAQLETLFRSTYGGSGDDREAAIFIRHESEGRLHCEVKAYFTPEAAAVANAAAAAPCARPSRHGLSLLAGPASAWQAYFPEHGD</sequence>
<proteinExistence type="predicted"/>
<protein>
    <submittedName>
        <fullName evidence="1">Uncharacterized protein</fullName>
    </submittedName>
</protein>
<reference evidence="1" key="1">
    <citation type="submission" date="2016-10" db="EMBL/GenBank/DDBJ databases">
        <title>Sequence of Gallionella enrichment culture.</title>
        <authorList>
            <person name="Poehlein A."/>
            <person name="Muehling M."/>
            <person name="Daniel R."/>
        </authorList>
    </citation>
    <scope>NUCLEOTIDE SEQUENCE</scope>
</reference>
<organism evidence="1">
    <name type="scientific">mine drainage metagenome</name>
    <dbReference type="NCBI Taxonomy" id="410659"/>
    <lineage>
        <taxon>unclassified sequences</taxon>
        <taxon>metagenomes</taxon>
        <taxon>ecological metagenomes</taxon>
    </lineage>
</organism>